<dbReference type="PIRSF" id="PIRSF000525">
    <property type="entry name" value="SerC"/>
    <property type="match status" value="1"/>
</dbReference>
<sequence>MILPQEVLEKAKSELKNWNSTHLSVLEMSHRSPEYLSIHNKLISDLRLLFNIPNSYQVMLMQGGATLQYSAIPLNLLKNNQTAGYIITGKYSQQAFEEAKKFCDPKIIKIDEAPLKNITYLYYVDNEMNEGIQINQFPYCDNQTIVCDMTSSLGSKIINIENYGCIFASLQFNLGIPGLCVVIIKDELIGKSDRIIPSMADYQIMRKNNSIYNTIPCYNVYITGLMIQHLIEIGLEEIQKQQLKKSKFLYDFIDQNQSKFFCNCNDINYRSNISIVFYSKNNINITNLHSSEILIIDKNKIIIQATIHTTIQQLQQICQFLLL</sequence>
<keyword evidence="8" id="KW-0663">Pyridoxal phosphate</keyword>
<dbReference type="GO" id="GO:0005737">
    <property type="term" value="C:cytoplasm"/>
    <property type="evidence" value="ECO:0007669"/>
    <property type="project" value="TreeGrafter"/>
</dbReference>
<comment type="cofactor">
    <cofactor evidence="1">
        <name>pyridoxal 5'-phosphate</name>
        <dbReference type="ChEBI" id="CHEBI:597326"/>
    </cofactor>
</comment>
<keyword evidence="12" id="KW-1185">Reference proteome</keyword>
<reference evidence="11" key="1">
    <citation type="submission" date="2021-01" db="EMBL/GenBank/DDBJ databases">
        <authorList>
            <consortium name="Genoscope - CEA"/>
            <person name="William W."/>
        </authorList>
    </citation>
    <scope>NUCLEOTIDE SEQUENCE</scope>
</reference>
<evidence type="ECO:0000259" key="10">
    <source>
        <dbReference type="Pfam" id="PF00266"/>
    </source>
</evidence>
<dbReference type="InterPro" id="IPR000192">
    <property type="entry name" value="Aminotrans_V_dom"/>
</dbReference>
<keyword evidence="9" id="KW-0718">Serine biosynthesis</keyword>
<dbReference type="HAMAP" id="MF_00160">
    <property type="entry name" value="SerC_aminotrans_5"/>
    <property type="match status" value="1"/>
</dbReference>
<dbReference type="InterPro" id="IPR022278">
    <property type="entry name" value="Pser_aminoTfrase"/>
</dbReference>
<dbReference type="NCBIfam" id="NF003764">
    <property type="entry name" value="PRK05355.1"/>
    <property type="match status" value="1"/>
</dbReference>
<comment type="caution">
    <text evidence="11">The sequence shown here is derived from an EMBL/GenBank/DDBJ whole genome shotgun (WGS) entry which is preliminary data.</text>
</comment>
<feature type="domain" description="Aminotransferase class V" evidence="10">
    <location>
        <begin position="3"/>
        <end position="305"/>
    </location>
</feature>
<dbReference type="GO" id="GO:0030170">
    <property type="term" value="F:pyridoxal phosphate binding"/>
    <property type="evidence" value="ECO:0007669"/>
    <property type="project" value="TreeGrafter"/>
</dbReference>
<dbReference type="OrthoDB" id="1703350at2759"/>
<evidence type="ECO:0000256" key="3">
    <source>
        <dbReference type="ARBA" id="ARBA00006904"/>
    </source>
</evidence>
<evidence type="ECO:0000256" key="9">
    <source>
        <dbReference type="ARBA" id="ARBA00023299"/>
    </source>
</evidence>
<evidence type="ECO:0000256" key="1">
    <source>
        <dbReference type="ARBA" id="ARBA00001933"/>
    </source>
</evidence>
<evidence type="ECO:0000256" key="6">
    <source>
        <dbReference type="ARBA" id="ARBA00022605"/>
    </source>
</evidence>
<dbReference type="EMBL" id="CAJJDN010000008">
    <property type="protein sequence ID" value="CAD8054283.1"/>
    <property type="molecule type" value="Genomic_DNA"/>
</dbReference>
<dbReference type="AlphaFoldDB" id="A0A8S1KJ88"/>
<dbReference type="FunFam" id="3.40.640.10:FF:000010">
    <property type="entry name" value="Phosphoserine aminotransferase"/>
    <property type="match status" value="1"/>
</dbReference>
<evidence type="ECO:0000256" key="7">
    <source>
        <dbReference type="ARBA" id="ARBA00022679"/>
    </source>
</evidence>
<evidence type="ECO:0000313" key="11">
    <source>
        <dbReference type="EMBL" id="CAD8054283.1"/>
    </source>
</evidence>
<comment type="similarity">
    <text evidence="3">Belongs to the class-V pyridoxal-phosphate-dependent aminotransferase family. SerC subfamily.</text>
</comment>
<evidence type="ECO:0000256" key="8">
    <source>
        <dbReference type="ARBA" id="ARBA00022898"/>
    </source>
</evidence>
<dbReference type="GO" id="GO:0004648">
    <property type="term" value="F:O-phospho-L-serine:2-oxoglutarate aminotransferase activity"/>
    <property type="evidence" value="ECO:0007669"/>
    <property type="project" value="UniProtKB-EC"/>
</dbReference>
<dbReference type="PANTHER" id="PTHR43247">
    <property type="entry name" value="PHOSPHOSERINE AMINOTRANSFERASE"/>
    <property type="match status" value="1"/>
</dbReference>
<keyword evidence="5" id="KW-0032">Aminotransferase</keyword>
<evidence type="ECO:0000256" key="2">
    <source>
        <dbReference type="ARBA" id="ARBA00005099"/>
    </source>
</evidence>
<dbReference type="PANTHER" id="PTHR43247:SF1">
    <property type="entry name" value="PHOSPHOSERINE AMINOTRANSFERASE"/>
    <property type="match status" value="1"/>
</dbReference>
<dbReference type="GO" id="GO:0006564">
    <property type="term" value="P:L-serine biosynthetic process"/>
    <property type="evidence" value="ECO:0007669"/>
    <property type="project" value="UniProtKB-KW"/>
</dbReference>
<evidence type="ECO:0000256" key="5">
    <source>
        <dbReference type="ARBA" id="ARBA00022576"/>
    </source>
</evidence>
<dbReference type="EC" id="2.6.1.52" evidence="4"/>
<proteinExistence type="inferred from homology"/>
<accession>A0A8S1KJ88</accession>
<evidence type="ECO:0000313" key="12">
    <source>
        <dbReference type="Proteomes" id="UP000692954"/>
    </source>
</evidence>
<dbReference type="Proteomes" id="UP000692954">
    <property type="component" value="Unassembled WGS sequence"/>
</dbReference>
<protein>
    <recommendedName>
        <fullName evidence="4">phosphoserine transaminase</fullName>
        <ecNumber evidence="4">2.6.1.52</ecNumber>
    </recommendedName>
</protein>
<name>A0A8S1KJ88_9CILI</name>
<comment type="pathway">
    <text evidence="2">Amino-acid biosynthesis; L-serine biosynthesis; L-serine from 3-phospho-D-glycerate: step 2/3.</text>
</comment>
<evidence type="ECO:0000256" key="4">
    <source>
        <dbReference type="ARBA" id="ARBA00013030"/>
    </source>
</evidence>
<keyword evidence="6" id="KW-0028">Amino-acid biosynthesis</keyword>
<keyword evidence="7" id="KW-0808">Transferase</keyword>
<dbReference type="Pfam" id="PF00266">
    <property type="entry name" value="Aminotran_5"/>
    <property type="match status" value="1"/>
</dbReference>
<organism evidence="11 12">
    <name type="scientific">Paramecium sonneborni</name>
    <dbReference type="NCBI Taxonomy" id="65129"/>
    <lineage>
        <taxon>Eukaryota</taxon>
        <taxon>Sar</taxon>
        <taxon>Alveolata</taxon>
        <taxon>Ciliophora</taxon>
        <taxon>Intramacronucleata</taxon>
        <taxon>Oligohymenophorea</taxon>
        <taxon>Peniculida</taxon>
        <taxon>Parameciidae</taxon>
        <taxon>Paramecium</taxon>
    </lineage>
</organism>
<gene>
    <name evidence="11" type="ORF">PSON_ATCC_30995.1.T0080182</name>
</gene>